<dbReference type="SUPFAM" id="SSF143011">
    <property type="entry name" value="RelE-like"/>
    <property type="match status" value="1"/>
</dbReference>
<name>T1DX14_9HELI</name>
<dbReference type="STRING" id="1325130.HFN_1372"/>
<evidence type="ECO:0000256" key="1">
    <source>
        <dbReference type="ARBA" id="ARBA00022649"/>
    </source>
</evidence>
<dbReference type="Pfam" id="PF05016">
    <property type="entry name" value="ParE_toxin"/>
    <property type="match status" value="1"/>
</dbReference>
<keyword evidence="3" id="KW-1185">Reference proteome</keyword>
<keyword evidence="1" id="KW-1277">Toxin-antitoxin system</keyword>
<dbReference type="InterPro" id="IPR007712">
    <property type="entry name" value="RelE/ParE_toxin"/>
</dbReference>
<evidence type="ECO:0000313" key="2">
    <source>
        <dbReference type="EMBL" id="GAD20128.1"/>
    </source>
</evidence>
<evidence type="ECO:0000313" key="3">
    <source>
        <dbReference type="Proteomes" id="UP000018143"/>
    </source>
</evidence>
<evidence type="ECO:0008006" key="4">
    <source>
        <dbReference type="Google" id="ProtNLM"/>
    </source>
</evidence>
<organism evidence="2 3">
    <name type="scientific">Helicobacter fennelliae MRY12-0050</name>
    <dbReference type="NCBI Taxonomy" id="1325130"/>
    <lineage>
        <taxon>Bacteria</taxon>
        <taxon>Pseudomonadati</taxon>
        <taxon>Campylobacterota</taxon>
        <taxon>Epsilonproteobacteria</taxon>
        <taxon>Campylobacterales</taxon>
        <taxon>Helicobacteraceae</taxon>
        <taxon>Helicobacter</taxon>
    </lineage>
</organism>
<reference evidence="2 3" key="1">
    <citation type="journal article" date="2013" name="Genome Announc.">
        <title>Draft Genome Sequence of Helicobacter fennelliae Strain MRY12-0050, Isolated from a Bacteremia Patient.</title>
        <authorList>
            <person name="Rimbara E."/>
            <person name="Matsui M."/>
            <person name="Mori S."/>
            <person name="Suzuki S."/>
            <person name="Suzuki M."/>
            <person name="Kim H."/>
            <person name="Sekizuka T."/>
            <person name="Kuroda M."/>
            <person name="Shibayama K."/>
        </authorList>
    </citation>
    <scope>NUCLEOTIDE SEQUENCE [LARGE SCALE GENOMIC DNA]</scope>
    <source>
        <strain evidence="2 3">MRY12-0050</strain>
    </source>
</reference>
<gene>
    <name evidence="2" type="ORF">HFN_1372</name>
</gene>
<comment type="caution">
    <text evidence="2">The sequence shown here is derived from an EMBL/GenBank/DDBJ whole genome shotgun (WGS) entry which is preliminary data.</text>
</comment>
<protein>
    <recommendedName>
        <fullName evidence="4">RelE/StbE replicon stabilization toxin</fullName>
    </recommendedName>
</protein>
<dbReference type="Gene3D" id="3.30.2310.20">
    <property type="entry name" value="RelE-like"/>
    <property type="match status" value="1"/>
</dbReference>
<dbReference type="AlphaFoldDB" id="T1DX14"/>
<dbReference type="EMBL" id="BASD01000034">
    <property type="protein sequence ID" value="GAD20128.1"/>
    <property type="molecule type" value="Genomic_DNA"/>
</dbReference>
<accession>T1DX14</accession>
<dbReference type="InterPro" id="IPR035093">
    <property type="entry name" value="RelE/ParE_toxin_dom_sf"/>
</dbReference>
<dbReference type="Proteomes" id="UP000018143">
    <property type="component" value="Unassembled WGS sequence"/>
</dbReference>
<proteinExistence type="predicted"/>
<sequence>MVANLAGFWRYRVGDWRIICEIVDSSNCIYVIDIRHRSEVYK</sequence>